<protein>
    <submittedName>
        <fullName evidence="9">Multiple sugar transport system permease protein</fullName>
    </submittedName>
</protein>
<feature type="transmembrane region" description="Helical" evidence="7">
    <location>
        <begin position="108"/>
        <end position="127"/>
    </location>
</feature>
<evidence type="ECO:0000256" key="1">
    <source>
        <dbReference type="ARBA" id="ARBA00004651"/>
    </source>
</evidence>
<dbReference type="GO" id="GO:0005886">
    <property type="term" value="C:plasma membrane"/>
    <property type="evidence" value="ECO:0007669"/>
    <property type="project" value="UniProtKB-SubCell"/>
</dbReference>
<proteinExistence type="inferred from homology"/>
<keyword evidence="2 7" id="KW-0813">Transport</keyword>
<dbReference type="CDD" id="cd06261">
    <property type="entry name" value="TM_PBP2"/>
    <property type="match status" value="1"/>
</dbReference>
<keyword evidence="10" id="KW-1185">Reference proteome</keyword>
<feature type="transmembrane region" description="Helical" evidence="7">
    <location>
        <begin position="271"/>
        <end position="292"/>
    </location>
</feature>
<evidence type="ECO:0000256" key="3">
    <source>
        <dbReference type="ARBA" id="ARBA00022475"/>
    </source>
</evidence>
<evidence type="ECO:0000256" key="7">
    <source>
        <dbReference type="RuleBase" id="RU363032"/>
    </source>
</evidence>
<feature type="transmembrane region" description="Helical" evidence="7">
    <location>
        <begin position="214"/>
        <end position="237"/>
    </location>
</feature>
<evidence type="ECO:0000313" key="10">
    <source>
        <dbReference type="Proteomes" id="UP000199475"/>
    </source>
</evidence>
<evidence type="ECO:0000256" key="6">
    <source>
        <dbReference type="ARBA" id="ARBA00023136"/>
    </source>
</evidence>
<feature type="transmembrane region" description="Helical" evidence="7">
    <location>
        <begin position="46"/>
        <end position="68"/>
    </location>
</feature>
<dbReference type="STRING" id="686624.SAMN04488242_0293"/>
<dbReference type="PANTHER" id="PTHR43744">
    <property type="entry name" value="ABC TRANSPORTER PERMEASE PROTEIN MG189-RELATED-RELATED"/>
    <property type="match status" value="1"/>
</dbReference>
<dbReference type="Proteomes" id="UP000199475">
    <property type="component" value="Unassembled WGS sequence"/>
</dbReference>
<evidence type="ECO:0000256" key="4">
    <source>
        <dbReference type="ARBA" id="ARBA00022692"/>
    </source>
</evidence>
<dbReference type="PANTHER" id="PTHR43744:SF12">
    <property type="entry name" value="ABC TRANSPORTER PERMEASE PROTEIN MG189-RELATED"/>
    <property type="match status" value="1"/>
</dbReference>
<evidence type="ECO:0000256" key="5">
    <source>
        <dbReference type="ARBA" id="ARBA00022989"/>
    </source>
</evidence>
<keyword evidence="3" id="KW-1003">Cell membrane</keyword>
<dbReference type="Pfam" id="PF00528">
    <property type="entry name" value="BPD_transp_1"/>
    <property type="match status" value="1"/>
</dbReference>
<gene>
    <name evidence="9" type="ORF">SAMN04488242_0293</name>
</gene>
<feature type="domain" description="ABC transmembrane type-1" evidence="8">
    <location>
        <begin position="104"/>
        <end position="292"/>
    </location>
</feature>
<accession>A0A1G9HGR6</accession>
<comment type="subcellular location">
    <subcellularLocation>
        <location evidence="1 7">Cell membrane</location>
        <topology evidence="1 7">Multi-pass membrane protein</topology>
    </subcellularLocation>
</comment>
<dbReference type="GO" id="GO:0055085">
    <property type="term" value="P:transmembrane transport"/>
    <property type="evidence" value="ECO:0007669"/>
    <property type="project" value="InterPro"/>
</dbReference>
<evidence type="ECO:0000313" key="9">
    <source>
        <dbReference type="EMBL" id="SDL11986.1"/>
    </source>
</evidence>
<keyword evidence="4 7" id="KW-0812">Transmembrane</keyword>
<keyword evidence="6 7" id="KW-0472">Membrane</keyword>
<name>A0A1G9HGR6_9ACTN</name>
<dbReference type="InterPro" id="IPR000515">
    <property type="entry name" value="MetI-like"/>
</dbReference>
<sequence length="307" mass="34195">MTTSSSVLDAGQILAEDREPKKARPAKLVAERDNLAPRGWAAVVQYTILVLAGIVSLFPFYAMLIMSLREPGVPLTFPDSLVPKDLTFQHYAQIWNTGKMPRWLMNTAIYSFVSVFFVLLFASMAGYGFAKKRFRGREVLFWMFIAMVMVPYHVTLIPQFMLISKMGGVNTYWGLILPTLVNVQATFLMRQFITSIPDELIEAAKVDGAGEARIFFTIIIPLCKPILATLGLFVFLWHWNDFLWPLVVAQHPDVQVLTTGVARMLQENAPLSSTLAGSAIALAPILIAYLFASRHFTEGAIMSGVKG</sequence>
<feature type="transmembrane region" description="Helical" evidence="7">
    <location>
        <begin position="139"/>
        <end position="160"/>
    </location>
</feature>
<feature type="transmembrane region" description="Helical" evidence="7">
    <location>
        <begin position="172"/>
        <end position="193"/>
    </location>
</feature>
<dbReference type="InterPro" id="IPR035906">
    <property type="entry name" value="MetI-like_sf"/>
</dbReference>
<organism evidence="9 10">
    <name type="scientific">Tessaracoccus oleiagri</name>
    <dbReference type="NCBI Taxonomy" id="686624"/>
    <lineage>
        <taxon>Bacteria</taxon>
        <taxon>Bacillati</taxon>
        <taxon>Actinomycetota</taxon>
        <taxon>Actinomycetes</taxon>
        <taxon>Propionibacteriales</taxon>
        <taxon>Propionibacteriaceae</taxon>
        <taxon>Tessaracoccus</taxon>
    </lineage>
</organism>
<keyword evidence="5 7" id="KW-1133">Transmembrane helix</keyword>
<comment type="similarity">
    <text evidence="7">Belongs to the binding-protein-dependent transport system permease family.</text>
</comment>
<dbReference type="Gene3D" id="1.10.3720.10">
    <property type="entry name" value="MetI-like"/>
    <property type="match status" value="1"/>
</dbReference>
<evidence type="ECO:0000259" key="8">
    <source>
        <dbReference type="PROSITE" id="PS50928"/>
    </source>
</evidence>
<dbReference type="EMBL" id="FNGP01000001">
    <property type="protein sequence ID" value="SDL11986.1"/>
    <property type="molecule type" value="Genomic_DNA"/>
</dbReference>
<dbReference type="AlphaFoldDB" id="A0A1G9HGR6"/>
<evidence type="ECO:0000256" key="2">
    <source>
        <dbReference type="ARBA" id="ARBA00022448"/>
    </source>
</evidence>
<keyword evidence="9" id="KW-0762">Sugar transport</keyword>
<dbReference type="PROSITE" id="PS50928">
    <property type="entry name" value="ABC_TM1"/>
    <property type="match status" value="1"/>
</dbReference>
<reference evidence="9 10" key="1">
    <citation type="submission" date="2016-10" db="EMBL/GenBank/DDBJ databases">
        <authorList>
            <person name="de Groot N.N."/>
        </authorList>
    </citation>
    <scope>NUCLEOTIDE SEQUENCE [LARGE SCALE GENOMIC DNA]</scope>
    <source>
        <strain evidence="9 10">CGMCC 1.9159</strain>
    </source>
</reference>
<dbReference type="SUPFAM" id="SSF161098">
    <property type="entry name" value="MetI-like"/>
    <property type="match status" value="1"/>
</dbReference>